<evidence type="ECO:0000256" key="3">
    <source>
        <dbReference type="ARBA" id="ARBA00022475"/>
    </source>
</evidence>
<dbReference type="GO" id="GO:0016463">
    <property type="term" value="F:P-type zinc transporter activity"/>
    <property type="evidence" value="ECO:0007669"/>
    <property type="project" value="UniProtKB-EC"/>
</dbReference>
<dbReference type="AlphaFoldDB" id="A0A7T7UTM4"/>
<dbReference type="GO" id="GO:0005886">
    <property type="term" value="C:plasma membrane"/>
    <property type="evidence" value="ECO:0007669"/>
    <property type="project" value="UniProtKB-SubCell"/>
</dbReference>
<feature type="transmembrane region" description="Helical" evidence="17">
    <location>
        <begin position="33"/>
        <end position="52"/>
    </location>
</feature>
<evidence type="ECO:0000256" key="8">
    <source>
        <dbReference type="ARBA" id="ARBA00022741"/>
    </source>
</evidence>
<dbReference type="CDD" id="cd07548">
    <property type="entry name" value="P-type_ATPase-Cd_Zn_Co_like"/>
    <property type="match status" value="1"/>
</dbReference>
<evidence type="ECO:0000256" key="15">
    <source>
        <dbReference type="ARBA" id="ARBA00047308"/>
    </source>
</evidence>
<comment type="subcellular location">
    <subcellularLocation>
        <location evidence="1">Cell membrane</location>
        <topology evidence="1">Multi-pass membrane protein</topology>
    </subcellularLocation>
</comment>
<dbReference type="FunFam" id="3.40.1110.10:FF:000066">
    <property type="entry name" value="Cadmium-translocating P-type ATPase"/>
    <property type="match status" value="1"/>
</dbReference>
<dbReference type="Gene3D" id="3.40.50.1000">
    <property type="entry name" value="HAD superfamily/HAD-like"/>
    <property type="match status" value="1"/>
</dbReference>
<dbReference type="PRINTS" id="PR00119">
    <property type="entry name" value="CATATPASE"/>
</dbReference>
<feature type="domain" description="P-type ATPase A" evidence="18">
    <location>
        <begin position="122"/>
        <end position="221"/>
    </location>
</feature>
<keyword evidence="3 17" id="KW-1003">Cell membrane</keyword>
<dbReference type="InterPro" id="IPR023214">
    <property type="entry name" value="HAD_sf"/>
</dbReference>
<evidence type="ECO:0000256" key="2">
    <source>
        <dbReference type="ARBA" id="ARBA00006024"/>
    </source>
</evidence>
<feature type="transmembrane region" description="Helical" evidence="17">
    <location>
        <begin position="9"/>
        <end position="27"/>
    </location>
</feature>
<evidence type="ECO:0000256" key="6">
    <source>
        <dbReference type="ARBA" id="ARBA00022692"/>
    </source>
</evidence>
<evidence type="ECO:0000256" key="10">
    <source>
        <dbReference type="ARBA" id="ARBA00022840"/>
    </source>
</evidence>
<feature type="transmembrane region" description="Helical" evidence="17">
    <location>
        <begin position="64"/>
        <end position="80"/>
    </location>
</feature>
<keyword evidence="6 17" id="KW-0812">Transmembrane</keyword>
<dbReference type="SFLD" id="SFLDF00027">
    <property type="entry name" value="p-type_atpase"/>
    <property type="match status" value="1"/>
</dbReference>
<feature type="transmembrane region" description="Helical" evidence="17">
    <location>
        <begin position="276"/>
        <end position="301"/>
    </location>
</feature>
<dbReference type="SUPFAM" id="SSF81665">
    <property type="entry name" value="Calcium ATPase, transmembrane domain M"/>
    <property type="match status" value="1"/>
</dbReference>
<dbReference type="InterPro" id="IPR036412">
    <property type="entry name" value="HAD-like_sf"/>
</dbReference>
<keyword evidence="7 17" id="KW-0479">Metal-binding</keyword>
<proteinExistence type="inferred from homology"/>
<evidence type="ECO:0000313" key="19">
    <source>
        <dbReference type="EMBL" id="QQN55999.1"/>
    </source>
</evidence>
<keyword evidence="9" id="KW-0862">Zinc</keyword>
<feature type="transmembrane region" description="Helical" evidence="17">
    <location>
        <begin position="244"/>
        <end position="264"/>
    </location>
</feature>
<comment type="similarity">
    <text evidence="2 17">Belongs to the cation transport ATPase (P-type) (TC 3.A.3) family. Type IB subfamily.</text>
</comment>
<organism evidence="19 20">
    <name type="scientific">Anaerococcus obesiensis</name>
    <dbReference type="NCBI Taxonomy" id="1287640"/>
    <lineage>
        <taxon>Bacteria</taxon>
        <taxon>Bacillati</taxon>
        <taxon>Bacillota</taxon>
        <taxon>Tissierellia</taxon>
        <taxon>Tissierellales</taxon>
        <taxon>Peptoniphilaceae</taxon>
        <taxon>Anaerococcus</taxon>
    </lineage>
</organism>
<keyword evidence="8 17" id="KW-0547">Nucleotide-binding</keyword>
<evidence type="ECO:0000313" key="20">
    <source>
        <dbReference type="Proteomes" id="UP000595871"/>
    </source>
</evidence>
<dbReference type="Pfam" id="PF00702">
    <property type="entry name" value="Hydrolase"/>
    <property type="match status" value="1"/>
</dbReference>
<dbReference type="KEGG" id="aob:I6H46_09065"/>
<dbReference type="RefSeq" id="WP_200225850.1">
    <property type="nucleotide sequence ID" value="NZ_CP067016.1"/>
</dbReference>
<dbReference type="FunFam" id="2.70.150.10:FF:000002">
    <property type="entry name" value="Copper-transporting ATPase 1, putative"/>
    <property type="match status" value="1"/>
</dbReference>
<dbReference type="Proteomes" id="UP000595871">
    <property type="component" value="Chromosome"/>
</dbReference>
<keyword evidence="13 17" id="KW-1133">Transmembrane helix</keyword>
<dbReference type="InterPro" id="IPR018303">
    <property type="entry name" value="ATPase_P-typ_P_site"/>
</dbReference>
<dbReference type="GO" id="GO:0016887">
    <property type="term" value="F:ATP hydrolysis activity"/>
    <property type="evidence" value="ECO:0007669"/>
    <property type="project" value="InterPro"/>
</dbReference>
<dbReference type="InterPro" id="IPR001757">
    <property type="entry name" value="P_typ_ATPase"/>
</dbReference>
<dbReference type="NCBIfam" id="TIGR01525">
    <property type="entry name" value="ATPase-IB_hvy"/>
    <property type="match status" value="1"/>
</dbReference>
<evidence type="ECO:0000259" key="18">
    <source>
        <dbReference type="Pfam" id="PF00122"/>
    </source>
</evidence>
<dbReference type="Gene3D" id="3.40.1110.10">
    <property type="entry name" value="Calcium-transporting ATPase, cytoplasmic domain N"/>
    <property type="match status" value="1"/>
</dbReference>
<reference evidence="19 20" key="1">
    <citation type="submission" date="2020-12" db="EMBL/GenBank/DDBJ databases">
        <title>FDA dAtabase for Regulatory Grade micrObial Sequences (FDA-ARGOS): Supporting development and validation of Infectious Disease Dx tests.</title>
        <authorList>
            <person name="Sproer C."/>
            <person name="Gronow S."/>
            <person name="Severitt S."/>
            <person name="Schroder I."/>
            <person name="Tallon L."/>
            <person name="Sadzewicz L."/>
            <person name="Zhao X."/>
            <person name="Boylan J."/>
            <person name="Ott S."/>
            <person name="Bowen H."/>
            <person name="Vavikolanu K."/>
            <person name="Mehta A."/>
            <person name="Aluvathingal J."/>
            <person name="Nadendla S."/>
            <person name="Lowell S."/>
            <person name="Myers T."/>
            <person name="Yan Y."/>
            <person name="Sichtig H."/>
        </authorList>
    </citation>
    <scope>NUCLEOTIDE SEQUENCE [LARGE SCALE GENOMIC DNA]</scope>
    <source>
        <strain evidence="19 20">FDAARGOS_989</strain>
    </source>
</reference>
<comment type="catalytic activity">
    <reaction evidence="16">
        <text>Cd(2+)(in) + ATP + H2O = Cd(2+)(out) + ADP + phosphate + H(+)</text>
        <dbReference type="Rhea" id="RHEA:12132"/>
        <dbReference type="ChEBI" id="CHEBI:15377"/>
        <dbReference type="ChEBI" id="CHEBI:15378"/>
        <dbReference type="ChEBI" id="CHEBI:30616"/>
        <dbReference type="ChEBI" id="CHEBI:43474"/>
        <dbReference type="ChEBI" id="CHEBI:48775"/>
        <dbReference type="ChEBI" id="CHEBI:456216"/>
        <dbReference type="EC" id="7.2.2.21"/>
    </reaction>
</comment>
<dbReference type="GO" id="GO:0046872">
    <property type="term" value="F:metal ion binding"/>
    <property type="evidence" value="ECO:0007669"/>
    <property type="project" value="UniProtKB-KW"/>
</dbReference>
<evidence type="ECO:0000256" key="11">
    <source>
        <dbReference type="ARBA" id="ARBA00022842"/>
    </source>
</evidence>
<dbReference type="NCBIfam" id="TIGR01494">
    <property type="entry name" value="ATPase_P-type"/>
    <property type="match status" value="1"/>
</dbReference>
<dbReference type="InterPro" id="IPR008250">
    <property type="entry name" value="ATPase_P-typ_transduc_dom_A_sf"/>
</dbReference>
<dbReference type="InterPro" id="IPR059000">
    <property type="entry name" value="ATPase_P-type_domA"/>
</dbReference>
<dbReference type="InterPro" id="IPR023299">
    <property type="entry name" value="ATPase_P-typ_cyto_dom_N"/>
</dbReference>
<sequence length="627" mass="69013">MSKKQKKNLSRIILSAVILIILQFTNFDRIVNLFLYLISYLLVGYDVLLEAFNGIKNKQAFDESLLMSIATIGAIILAIYTKSNDFVEAVSVMLFYQIGEFFQSYAVGKSRKSIADLMDIAPDYANIEDENGNIIEVDPDEVEIGSIIIIKPGEKVPLDGIVIDGESSLDTKALTGESLPKDVKKDSEIYSGSINLNGLLKVKTTKEFGESTVTKVLELIEDASERKSKSENFITKFARIYTPVVVYLALALAFLPGIFLFLIGQSPNFSSWIYRALIFLIISCPCALVISIPLSFFAGIGSASKKGILVKGSNYMEILSNVDQIIFDKTGTLTKGTFEVTAVHPEKLSKEELLHIASHVERYSTHPIADSLRKAYPNEKDDCQIRDIKEISGYGISAKVNDDEVYLGNSKLMDKLNIEWKACEKIGTIIHLAINNEYQGHIVISDTIKENSKKAISDLKKNNISKTIMLTGDSKEVGENVANELGLDDYYCELLPQDKVKILEEILDKKDDVNKKIAFVGDGINDAPSLTRADVGIAMGAMGSDAAIEAADVILMDDDPGKIPTAIKVSKKCLRIVKENIYFSIGVKIIVLILGALGLTSMWAAIFADVGVTIIAVLNAMRCMYLK</sequence>
<evidence type="ECO:0000256" key="5">
    <source>
        <dbReference type="ARBA" id="ARBA00022553"/>
    </source>
</evidence>
<evidence type="ECO:0000256" key="13">
    <source>
        <dbReference type="ARBA" id="ARBA00022989"/>
    </source>
</evidence>
<dbReference type="InterPro" id="IPR023298">
    <property type="entry name" value="ATPase_P-typ_TM_dom_sf"/>
</dbReference>
<name>A0A7T7UTM4_9FIRM</name>
<dbReference type="Pfam" id="PF00122">
    <property type="entry name" value="E1-E2_ATPase"/>
    <property type="match status" value="1"/>
</dbReference>
<evidence type="ECO:0000256" key="14">
    <source>
        <dbReference type="ARBA" id="ARBA00023136"/>
    </source>
</evidence>
<keyword evidence="11" id="KW-0460">Magnesium</keyword>
<keyword evidence="20" id="KW-1185">Reference proteome</keyword>
<dbReference type="InterPro" id="IPR044492">
    <property type="entry name" value="P_typ_ATPase_HD_dom"/>
</dbReference>
<keyword evidence="10 17" id="KW-0067">ATP-binding</keyword>
<protein>
    <submittedName>
        <fullName evidence="19">Cadmium-translocating P-type ATPase</fullName>
    </submittedName>
</protein>
<dbReference type="EMBL" id="CP067016">
    <property type="protein sequence ID" value="QQN55999.1"/>
    <property type="molecule type" value="Genomic_DNA"/>
</dbReference>
<dbReference type="InterPro" id="IPR027256">
    <property type="entry name" value="P-typ_ATPase_IB"/>
</dbReference>
<dbReference type="GO" id="GO:0008551">
    <property type="term" value="F:P-type cadmium transporter activity"/>
    <property type="evidence" value="ECO:0007669"/>
    <property type="project" value="UniProtKB-EC"/>
</dbReference>
<dbReference type="PANTHER" id="PTHR48085:SF5">
    <property type="entry name" value="CADMIUM_ZINC-TRANSPORTING ATPASE HMA4-RELATED"/>
    <property type="match status" value="1"/>
</dbReference>
<feature type="transmembrane region" description="Helical" evidence="17">
    <location>
        <begin position="603"/>
        <end position="621"/>
    </location>
</feature>
<keyword evidence="4" id="KW-0104">Cadmium</keyword>
<evidence type="ECO:0000256" key="12">
    <source>
        <dbReference type="ARBA" id="ARBA00022967"/>
    </source>
</evidence>
<dbReference type="GO" id="GO:0005524">
    <property type="term" value="F:ATP binding"/>
    <property type="evidence" value="ECO:0007669"/>
    <property type="project" value="UniProtKB-UniRule"/>
</dbReference>
<keyword evidence="14 17" id="KW-0472">Membrane</keyword>
<dbReference type="SFLD" id="SFLDS00003">
    <property type="entry name" value="Haloacid_Dehalogenase"/>
    <property type="match status" value="1"/>
</dbReference>
<gene>
    <name evidence="19" type="primary">cadA</name>
    <name evidence="19" type="ORF">I6H46_09065</name>
</gene>
<evidence type="ECO:0000256" key="16">
    <source>
        <dbReference type="ARBA" id="ARBA00049338"/>
    </source>
</evidence>
<dbReference type="NCBIfam" id="TIGR01512">
    <property type="entry name" value="ATPase-IB2_Cd"/>
    <property type="match status" value="1"/>
</dbReference>
<evidence type="ECO:0000256" key="7">
    <source>
        <dbReference type="ARBA" id="ARBA00022723"/>
    </source>
</evidence>
<dbReference type="SUPFAM" id="SSF56784">
    <property type="entry name" value="HAD-like"/>
    <property type="match status" value="1"/>
</dbReference>
<evidence type="ECO:0000256" key="1">
    <source>
        <dbReference type="ARBA" id="ARBA00004651"/>
    </source>
</evidence>
<dbReference type="SFLD" id="SFLDG00002">
    <property type="entry name" value="C1.7:_P-type_atpase_like"/>
    <property type="match status" value="1"/>
</dbReference>
<accession>A0A7T7UTM4</accession>
<keyword evidence="12" id="KW-1278">Translocase</keyword>
<evidence type="ECO:0000256" key="4">
    <source>
        <dbReference type="ARBA" id="ARBA00022539"/>
    </source>
</evidence>
<dbReference type="PANTHER" id="PTHR48085">
    <property type="entry name" value="CADMIUM/ZINC-TRANSPORTING ATPASE HMA2-RELATED"/>
    <property type="match status" value="1"/>
</dbReference>
<dbReference type="PROSITE" id="PS00154">
    <property type="entry name" value="ATPASE_E1_E2"/>
    <property type="match status" value="1"/>
</dbReference>
<dbReference type="SUPFAM" id="SSF81653">
    <property type="entry name" value="Calcium ATPase, transduction domain A"/>
    <property type="match status" value="1"/>
</dbReference>
<comment type="catalytic activity">
    <reaction evidence="15">
        <text>Zn(2+)(in) + ATP + H2O = Zn(2+)(out) + ADP + phosphate + H(+)</text>
        <dbReference type="Rhea" id="RHEA:20621"/>
        <dbReference type="ChEBI" id="CHEBI:15377"/>
        <dbReference type="ChEBI" id="CHEBI:15378"/>
        <dbReference type="ChEBI" id="CHEBI:29105"/>
        <dbReference type="ChEBI" id="CHEBI:30616"/>
        <dbReference type="ChEBI" id="CHEBI:43474"/>
        <dbReference type="ChEBI" id="CHEBI:456216"/>
        <dbReference type="EC" id="7.2.2.12"/>
    </reaction>
</comment>
<evidence type="ECO:0000256" key="9">
    <source>
        <dbReference type="ARBA" id="ARBA00022833"/>
    </source>
</evidence>
<feature type="transmembrane region" description="Helical" evidence="17">
    <location>
        <begin position="580"/>
        <end position="597"/>
    </location>
</feature>
<keyword evidence="5" id="KW-0597">Phosphoprotein</keyword>
<dbReference type="Gene3D" id="2.70.150.10">
    <property type="entry name" value="Calcium-transporting ATPase, cytoplasmic transduction domain A"/>
    <property type="match status" value="1"/>
</dbReference>
<dbReference type="InterPro" id="IPR051014">
    <property type="entry name" value="Cation_Transport_ATPase_IB"/>
</dbReference>
<feature type="transmembrane region" description="Helical" evidence="17">
    <location>
        <begin position="86"/>
        <end position="108"/>
    </location>
</feature>
<evidence type="ECO:0000256" key="17">
    <source>
        <dbReference type="RuleBase" id="RU362081"/>
    </source>
</evidence>